<proteinExistence type="predicted"/>
<evidence type="ECO:0000313" key="2">
    <source>
        <dbReference type="Proteomes" id="UP000046947"/>
    </source>
</evidence>
<dbReference type="EMBL" id="CFOH01000737">
    <property type="protein sequence ID" value="CFE67743.1"/>
    <property type="molecule type" value="Genomic_DNA"/>
</dbReference>
<gene>
    <name evidence="1" type="ORF">ERS007688_03423</name>
</gene>
<name>A0A0T7LYC5_MYCTX</name>
<evidence type="ECO:0000313" key="1">
    <source>
        <dbReference type="EMBL" id="CFE67743.1"/>
    </source>
</evidence>
<sequence>MQKPARLRVSSGKYRHTTGIRIPASVDYHLHRNGAGGGQQQGCGQRQLVKHRAADFVAGADRQIHESGAREQHHV</sequence>
<accession>A0A0T7LYC5</accession>
<reference evidence="1 2" key="1">
    <citation type="submission" date="2015-03" db="EMBL/GenBank/DDBJ databases">
        <authorList>
            <consortium name="Pathogen Informatics"/>
        </authorList>
    </citation>
    <scope>NUCLEOTIDE SEQUENCE [LARGE SCALE GENOMIC DNA]</scope>
    <source>
        <strain evidence="1 2">H09601792</strain>
    </source>
</reference>
<dbReference type="Proteomes" id="UP000046947">
    <property type="component" value="Unassembled WGS sequence"/>
</dbReference>
<organism evidence="1 2">
    <name type="scientific">Mycobacterium tuberculosis</name>
    <dbReference type="NCBI Taxonomy" id="1773"/>
    <lineage>
        <taxon>Bacteria</taxon>
        <taxon>Bacillati</taxon>
        <taxon>Actinomycetota</taxon>
        <taxon>Actinomycetes</taxon>
        <taxon>Mycobacteriales</taxon>
        <taxon>Mycobacteriaceae</taxon>
        <taxon>Mycobacterium</taxon>
        <taxon>Mycobacterium tuberculosis complex</taxon>
    </lineage>
</organism>
<dbReference type="AlphaFoldDB" id="A0A0T7LYC5"/>
<protein>
    <submittedName>
        <fullName evidence="1">Uncharacterized protein</fullName>
    </submittedName>
</protein>